<gene>
    <name evidence="6" type="ORF">CMASS_07610</name>
</gene>
<accession>A0ABY7UAS2</accession>
<comment type="subcellular location">
    <subcellularLocation>
        <location evidence="1">Endomembrane system</location>
        <topology evidence="1">Multi-pass membrane protein</topology>
    </subcellularLocation>
</comment>
<organism evidence="6 7">
    <name type="scientific">Corynebacterium massiliense DSM 45435</name>
    <dbReference type="NCBI Taxonomy" id="1121364"/>
    <lineage>
        <taxon>Bacteria</taxon>
        <taxon>Bacillati</taxon>
        <taxon>Actinomycetota</taxon>
        <taxon>Actinomycetes</taxon>
        <taxon>Mycobacteriales</taxon>
        <taxon>Corynebacteriaceae</taxon>
        <taxon>Corynebacterium</taxon>
    </lineage>
</organism>
<dbReference type="PANTHER" id="PTHR31851">
    <property type="entry name" value="FE(2+)/MN(2+) TRANSPORTER PCL1"/>
    <property type="match status" value="1"/>
</dbReference>
<keyword evidence="4 5" id="KW-0472">Membrane</keyword>
<feature type="transmembrane region" description="Helical" evidence="5">
    <location>
        <begin position="141"/>
        <end position="163"/>
    </location>
</feature>
<keyword evidence="3 5" id="KW-1133">Transmembrane helix</keyword>
<feature type="transmembrane region" description="Helical" evidence="5">
    <location>
        <begin position="169"/>
        <end position="191"/>
    </location>
</feature>
<evidence type="ECO:0000256" key="1">
    <source>
        <dbReference type="ARBA" id="ARBA00004127"/>
    </source>
</evidence>
<protein>
    <submittedName>
        <fullName evidence="6">VIT family protein</fullName>
    </submittedName>
</protein>
<dbReference type="Pfam" id="PF01988">
    <property type="entry name" value="VIT1"/>
    <property type="match status" value="1"/>
</dbReference>
<evidence type="ECO:0000256" key="5">
    <source>
        <dbReference type="SAM" id="Phobius"/>
    </source>
</evidence>
<name>A0ABY7UAS2_9CORY</name>
<evidence type="ECO:0000313" key="7">
    <source>
        <dbReference type="Proteomes" id="UP001220064"/>
    </source>
</evidence>
<proteinExistence type="predicted"/>
<dbReference type="CDD" id="cd01044">
    <property type="entry name" value="Ferritin_CCC1_N"/>
    <property type="match status" value="1"/>
</dbReference>
<reference evidence="6 7" key="1">
    <citation type="submission" date="2020-10" db="EMBL/GenBank/DDBJ databases">
        <title>Complete genome sequence of Corynebacterium massiliense DSM 45435, type strain of Corynebacterium massiliense.</title>
        <authorList>
            <person name="Busche T."/>
            <person name="Kalinowski J."/>
            <person name="Ruckert C."/>
        </authorList>
    </citation>
    <scope>NUCLEOTIDE SEQUENCE [LARGE SCALE GENOMIC DNA]</scope>
    <source>
        <strain evidence="6 7">DSM 45435</strain>
    </source>
</reference>
<evidence type="ECO:0000256" key="3">
    <source>
        <dbReference type="ARBA" id="ARBA00022989"/>
    </source>
</evidence>
<sequence length="360" mass="37804">MAAGEPTRQQITRWRKYLANERAEAAVYRELAFRKEGEERDILLRLAEAESRHENYWRAKLGDHVGFPRKPELSTRLLGFMARHFGSVFTLALMQTAEARTPYSDDSDASDQIAADERVHSEVVRGLAARGREKMSGNFRAAVFGANDGLVSNLALVAGVMGSGVDSSFVLLTGISGLLAGALSMAAGEYVSVKSQNELLQASTPDQDTGKLAALLDVKTNELALVYRARGMDSVAAEDKAEAVMAEIHRGGEAPSADDTVDGPDTGVVGKALSAAISSFCFFATGALIPIIPFLFGASVATGAVVAVVLVSLALCFTGGIVGVVSGKPPLTRAVRQLVIGLGAAAVTYGLGAAVDQLMS</sequence>
<feature type="transmembrane region" description="Helical" evidence="5">
    <location>
        <begin position="304"/>
        <end position="326"/>
    </location>
</feature>
<keyword evidence="2 5" id="KW-0812">Transmembrane</keyword>
<evidence type="ECO:0000313" key="6">
    <source>
        <dbReference type="EMBL" id="WCZ32952.1"/>
    </source>
</evidence>
<dbReference type="Proteomes" id="UP001220064">
    <property type="component" value="Chromosome"/>
</dbReference>
<keyword evidence="7" id="KW-1185">Reference proteome</keyword>
<dbReference type="InterPro" id="IPR008217">
    <property type="entry name" value="Ccc1_fam"/>
</dbReference>
<evidence type="ECO:0000256" key="2">
    <source>
        <dbReference type="ARBA" id="ARBA00022692"/>
    </source>
</evidence>
<feature type="transmembrane region" description="Helical" evidence="5">
    <location>
        <begin position="338"/>
        <end position="355"/>
    </location>
</feature>
<dbReference type="EMBL" id="CP063189">
    <property type="protein sequence ID" value="WCZ32952.1"/>
    <property type="molecule type" value="Genomic_DNA"/>
</dbReference>
<evidence type="ECO:0000256" key="4">
    <source>
        <dbReference type="ARBA" id="ARBA00023136"/>
    </source>
</evidence>
<dbReference type="CDD" id="cd02433">
    <property type="entry name" value="Nodulin-21_like_2"/>
    <property type="match status" value="1"/>
</dbReference>
<dbReference type="RefSeq" id="WP_022863282.1">
    <property type="nucleotide sequence ID" value="NZ_ATVG01000008.1"/>
</dbReference>
<dbReference type="InterPro" id="IPR039376">
    <property type="entry name" value="Ferritin_CCC1_N"/>
</dbReference>
<feature type="transmembrane region" description="Helical" evidence="5">
    <location>
        <begin position="280"/>
        <end position="298"/>
    </location>
</feature>